<dbReference type="EMBL" id="QGKL01000012">
    <property type="protein sequence ID" value="PWQ98289.1"/>
    <property type="molecule type" value="Genomic_DNA"/>
</dbReference>
<accession>A0A317CIY3</accession>
<keyword evidence="1" id="KW-1133">Transmembrane helix</keyword>
<gene>
    <name evidence="2" type="ORF">DKT75_03920</name>
</gene>
<dbReference type="RefSeq" id="WP_109822130.1">
    <property type="nucleotide sequence ID" value="NZ_QGKL01000012.1"/>
</dbReference>
<sequence length="254" mass="29928">MLNNIKRTLFFHSPLLLCLFLGIIFYYTKYSFHHNGFDLFQLSILPLIALYFIVRHFWRKHLNEKGLFKRHKLSIWAVFFTIILTVFVIYLAFIPPEQKFVNYHPEHPTPDRFAVNAKLSDYMKTFLDQMLVCGYLMQENETADCEVMSTVELDNNPKTFEVFILDKKIDNCKQNSCKLMLAQMTTDDMDKARSHQEENAPPSVGKLINSWTVNDPDILITPELHSGWFTFELNIGDLLTVFEYDETSKSYIRR</sequence>
<proteinExistence type="predicted"/>
<name>A0A317CIY3_9GAMM</name>
<dbReference type="AlphaFoldDB" id="A0A317CIY3"/>
<keyword evidence="1" id="KW-0472">Membrane</keyword>
<protein>
    <submittedName>
        <fullName evidence="2">Uncharacterized protein</fullName>
    </submittedName>
</protein>
<evidence type="ECO:0000256" key="1">
    <source>
        <dbReference type="SAM" id="Phobius"/>
    </source>
</evidence>
<feature type="transmembrane region" description="Helical" evidence="1">
    <location>
        <begin position="73"/>
        <end position="93"/>
    </location>
</feature>
<keyword evidence="3" id="KW-1185">Reference proteome</keyword>
<comment type="caution">
    <text evidence="2">The sequence shown here is derived from an EMBL/GenBank/DDBJ whole genome shotgun (WGS) entry which is preliminary data.</text>
</comment>
<evidence type="ECO:0000313" key="2">
    <source>
        <dbReference type="EMBL" id="PWQ98289.1"/>
    </source>
</evidence>
<keyword evidence="1" id="KW-0812">Transmembrane</keyword>
<feature type="transmembrane region" description="Helical" evidence="1">
    <location>
        <begin position="9"/>
        <end position="27"/>
    </location>
</feature>
<evidence type="ECO:0000313" key="3">
    <source>
        <dbReference type="Proteomes" id="UP000245506"/>
    </source>
</evidence>
<feature type="transmembrane region" description="Helical" evidence="1">
    <location>
        <begin position="39"/>
        <end position="58"/>
    </location>
</feature>
<dbReference type="Proteomes" id="UP000245506">
    <property type="component" value="Unassembled WGS sequence"/>
</dbReference>
<organism evidence="2 3">
    <name type="scientific">Leucothrix arctica</name>
    <dbReference type="NCBI Taxonomy" id="1481894"/>
    <lineage>
        <taxon>Bacteria</taxon>
        <taxon>Pseudomonadati</taxon>
        <taxon>Pseudomonadota</taxon>
        <taxon>Gammaproteobacteria</taxon>
        <taxon>Thiotrichales</taxon>
        <taxon>Thiotrichaceae</taxon>
        <taxon>Leucothrix</taxon>
    </lineage>
</organism>
<reference evidence="2 3" key="1">
    <citation type="submission" date="2018-05" db="EMBL/GenBank/DDBJ databases">
        <title>Leucothrix arctica sp. nov., isolated from Arctic seawater.</title>
        <authorList>
            <person name="Choi A."/>
            <person name="Baek K."/>
        </authorList>
    </citation>
    <scope>NUCLEOTIDE SEQUENCE [LARGE SCALE GENOMIC DNA]</scope>
    <source>
        <strain evidence="2 3">IMCC9719</strain>
    </source>
</reference>